<dbReference type="GO" id="GO:0012505">
    <property type="term" value="C:endomembrane system"/>
    <property type="evidence" value="ECO:0007669"/>
    <property type="project" value="UniProtKB-SubCell"/>
</dbReference>
<gene>
    <name evidence="5" type="ORF">F511_08886</name>
</gene>
<evidence type="ECO:0000256" key="2">
    <source>
        <dbReference type="ARBA" id="ARBA00022842"/>
    </source>
</evidence>
<keyword evidence="3" id="KW-0472">Membrane</keyword>
<keyword evidence="3" id="KW-1133">Transmembrane helix</keyword>
<evidence type="ECO:0000256" key="3">
    <source>
        <dbReference type="SAM" id="Phobius"/>
    </source>
</evidence>
<accession>A0A2Z7AVK7</accession>
<dbReference type="SUPFAM" id="SSF81653">
    <property type="entry name" value="Calcium ATPase, transduction domain A"/>
    <property type="match status" value="1"/>
</dbReference>
<dbReference type="InterPro" id="IPR059000">
    <property type="entry name" value="ATPase_P-type_domA"/>
</dbReference>
<keyword evidence="2" id="KW-0460">Magnesium</keyword>
<evidence type="ECO:0000313" key="6">
    <source>
        <dbReference type="Proteomes" id="UP000250235"/>
    </source>
</evidence>
<keyword evidence="6" id="KW-1185">Reference proteome</keyword>
<evidence type="ECO:0000313" key="5">
    <source>
        <dbReference type="EMBL" id="KZV25941.1"/>
    </source>
</evidence>
<dbReference type="GO" id="GO:0005886">
    <property type="term" value="C:plasma membrane"/>
    <property type="evidence" value="ECO:0007669"/>
    <property type="project" value="TreeGrafter"/>
</dbReference>
<dbReference type="Proteomes" id="UP000250235">
    <property type="component" value="Unassembled WGS sequence"/>
</dbReference>
<evidence type="ECO:0000259" key="4">
    <source>
        <dbReference type="Pfam" id="PF00122"/>
    </source>
</evidence>
<keyword evidence="3" id="KW-0812">Transmembrane</keyword>
<dbReference type="InterPro" id="IPR008250">
    <property type="entry name" value="ATPase_P-typ_transduc_dom_A_sf"/>
</dbReference>
<dbReference type="OrthoDB" id="116380at2759"/>
<feature type="domain" description="P-type ATPase A" evidence="4">
    <location>
        <begin position="26"/>
        <end position="119"/>
    </location>
</feature>
<comment type="subcellular location">
    <subcellularLocation>
        <location evidence="1">Endomembrane system</location>
        <topology evidence="1">Multi-pass membrane protein</topology>
    </subcellularLocation>
</comment>
<feature type="transmembrane region" description="Helical" evidence="3">
    <location>
        <begin position="141"/>
        <end position="159"/>
    </location>
</feature>
<dbReference type="AlphaFoldDB" id="A0A2Z7AVK7"/>
<sequence>MFSVVSGTINLTVGAYFVKAVRESQLVVVLRNGLKQHIHVSSVLVGDVALWNTGDEVPDDGLVLEAYGDQSMKLTESDVGKRVENSSFGPFLCAGVKVVEGRGKMIVTSVVAGKDLGGLYEITKLGVEVNQLLKLLEIMKWVLAAFSLLISIYRYFSVIAADDDGDRLFNPKPTSPLQVQYMIAEYIVAISVIFVAMDTSNFVAALKICFAHAVNEMAA</sequence>
<proteinExistence type="predicted"/>
<reference evidence="5 6" key="1">
    <citation type="journal article" date="2015" name="Proc. Natl. Acad. Sci. U.S.A.">
        <title>The resurrection genome of Boea hygrometrica: A blueprint for survival of dehydration.</title>
        <authorList>
            <person name="Xiao L."/>
            <person name="Yang G."/>
            <person name="Zhang L."/>
            <person name="Yang X."/>
            <person name="Zhao S."/>
            <person name="Ji Z."/>
            <person name="Zhou Q."/>
            <person name="Hu M."/>
            <person name="Wang Y."/>
            <person name="Chen M."/>
            <person name="Xu Y."/>
            <person name="Jin H."/>
            <person name="Xiao X."/>
            <person name="Hu G."/>
            <person name="Bao F."/>
            <person name="Hu Y."/>
            <person name="Wan P."/>
            <person name="Li L."/>
            <person name="Deng X."/>
            <person name="Kuang T."/>
            <person name="Xiang C."/>
            <person name="Zhu J.K."/>
            <person name="Oliver M.J."/>
            <person name="He Y."/>
        </authorList>
    </citation>
    <scope>NUCLEOTIDE SEQUENCE [LARGE SCALE GENOMIC DNA]</scope>
    <source>
        <strain evidence="6">cv. XS01</strain>
    </source>
</reference>
<dbReference type="EMBL" id="KV011797">
    <property type="protein sequence ID" value="KZV25941.1"/>
    <property type="molecule type" value="Genomic_DNA"/>
</dbReference>
<dbReference type="PANTHER" id="PTHR24093">
    <property type="entry name" value="CATION TRANSPORTING ATPASE"/>
    <property type="match status" value="1"/>
</dbReference>
<evidence type="ECO:0000256" key="1">
    <source>
        <dbReference type="ARBA" id="ARBA00004127"/>
    </source>
</evidence>
<name>A0A2Z7AVK7_9LAMI</name>
<dbReference type="Pfam" id="PF00122">
    <property type="entry name" value="E1-E2_ATPase"/>
    <property type="match status" value="1"/>
</dbReference>
<dbReference type="Gene3D" id="2.70.150.10">
    <property type="entry name" value="Calcium-transporting ATPase, cytoplasmic transduction domain A"/>
    <property type="match status" value="1"/>
</dbReference>
<dbReference type="GO" id="GO:0005388">
    <property type="term" value="F:P-type calcium transporter activity"/>
    <property type="evidence" value="ECO:0007669"/>
    <property type="project" value="TreeGrafter"/>
</dbReference>
<protein>
    <submittedName>
        <fullName evidence="5">Calcium-transporting ATPase 13, plasma membrane-type-like</fullName>
    </submittedName>
</protein>
<dbReference type="PANTHER" id="PTHR24093:SF369">
    <property type="entry name" value="CALCIUM-TRANSPORTING ATPASE"/>
    <property type="match status" value="1"/>
</dbReference>
<feature type="transmembrane region" description="Helical" evidence="3">
    <location>
        <begin position="179"/>
        <end position="197"/>
    </location>
</feature>
<organism evidence="5 6">
    <name type="scientific">Dorcoceras hygrometricum</name>
    <dbReference type="NCBI Taxonomy" id="472368"/>
    <lineage>
        <taxon>Eukaryota</taxon>
        <taxon>Viridiplantae</taxon>
        <taxon>Streptophyta</taxon>
        <taxon>Embryophyta</taxon>
        <taxon>Tracheophyta</taxon>
        <taxon>Spermatophyta</taxon>
        <taxon>Magnoliopsida</taxon>
        <taxon>eudicotyledons</taxon>
        <taxon>Gunneridae</taxon>
        <taxon>Pentapetalae</taxon>
        <taxon>asterids</taxon>
        <taxon>lamiids</taxon>
        <taxon>Lamiales</taxon>
        <taxon>Gesneriaceae</taxon>
        <taxon>Didymocarpoideae</taxon>
        <taxon>Trichosporeae</taxon>
        <taxon>Loxocarpinae</taxon>
        <taxon>Dorcoceras</taxon>
    </lineage>
</organism>